<dbReference type="SMART" id="SM00327">
    <property type="entry name" value="VWA"/>
    <property type="match status" value="1"/>
</dbReference>
<dbReference type="PANTHER" id="PTHR41248:SF1">
    <property type="entry name" value="NORD PROTEIN"/>
    <property type="match status" value="1"/>
</dbReference>
<dbReference type="EMBL" id="JAFKCZ010000005">
    <property type="protein sequence ID" value="MBN7796528.1"/>
    <property type="molecule type" value="Genomic_DNA"/>
</dbReference>
<dbReference type="AlphaFoldDB" id="A0A939DE66"/>
<accession>A0A939DE66</accession>
<sequence length="644" mass="72547">MALSLELEEWVGARWHHWASRARSYPTYPDAAVTLATIAPALSVFFRIAGGDPGLPIHAISSRESRHRLTLRQRLGFDSEMLERPSRSQEAVQLPVRIDVFPRRQLNRELYYWLAAFLASAKAPARDTDALRADIRALRLARQASCNVLGEFPGLFALHQRLSAAALNARPPRGQLPPAEAAIEAAVRALLTGTTLASDPVLEAVFDRSRSLDDIHAPRGYRSFLPVPLWGVVEPGATCTRDAPAGDDDPRIEGDGQSVAGGARKASRKRQDQSERDDPLVFNRFEKMLSFAEMVNLNRMVDDEPDDKAGRTAEQLDQLTLSPHIKRAASRLNVELELAPDTVLAGQLEGEFTYPEWDYRKQRYLPKQSRVLTGLHSESSKPWHPDAATHRRVLRVQRQFEALRPRRVVLRGQRDGPDLDTDAVVRAYCDQVATGVPAEHLYLAARPQARDLAVNVLVDNSLSTEAWLEDRRIIDVSREALWVLAHGLARCGDDYAIATFTSHRRHRVRINHIKTFQEQTGARVDRRIAALEPGSYTRMGPAIRHATFELAQRPNRHRLLLLISDGKPNDTDYYEGRYAIEDTRRAVLDARQQQIRVFAITIDREAGQYIPRLFGRGAYAMVRRPENLVAALPRLYRQITHGAV</sequence>
<evidence type="ECO:0000259" key="2">
    <source>
        <dbReference type="PROSITE" id="PS50234"/>
    </source>
</evidence>
<comment type="caution">
    <text evidence="3">The sequence shown here is derived from an EMBL/GenBank/DDBJ whole genome shotgun (WGS) entry which is preliminary data.</text>
</comment>
<dbReference type="Proteomes" id="UP000664303">
    <property type="component" value="Unassembled WGS sequence"/>
</dbReference>
<dbReference type="InterPro" id="IPR051928">
    <property type="entry name" value="NorD/CobT"/>
</dbReference>
<feature type="compositionally biased region" description="Basic and acidic residues" evidence="1">
    <location>
        <begin position="269"/>
        <end position="279"/>
    </location>
</feature>
<evidence type="ECO:0000313" key="3">
    <source>
        <dbReference type="EMBL" id="MBN7796528.1"/>
    </source>
</evidence>
<organism evidence="3 4">
    <name type="scientific">Parahaliea mediterranea</name>
    <dbReference type="NCBI Taxonomy" id="651086"/>
    <lineage>
        <taxon>Bacteria</taxon>
        <taxon>Pseudomonadati</taxon>
        <taxon>Pseudomonadota</taxon>
        <taxon>Gammaproteobacteria</taxon>
        <taxon>Cellvibrionales</taxon>
        <taxon>Halieaceae</taxon>
        <taxon>Parahaliea</taxon>
    </lineage>
</organism>
<reference evidence="3" key="1">
    <citation type="submission" date="2021-02" db="EMBL/GenBank/DDBJ databases">
        <title>PHA producing bacteria isolated from coastal sediment in Guangdong, Shenzhen.</title>
        <authorList>
            <person name="Zheng W."/>
            <person name="Yu S."/>
            <person name="Huang Y."/>
        </authorList>
    </citation>
    <scope>NUCLEOTIDE SEQUENCE</scope>
    <source>
        <strain evidence="3">TN14-10</strain>
    </source>
</reference>
<dbReference type="Pfam" id="PF00092">
    <property type="entry name" value="VWA"/>
    <property type="match status" value="1"/>
</dbReference>
<dbReference type="Gene3D" id="3.40.50.410">
    <property type="entry name" value="von Willebrand factor, type A domain"/>
    <property type="match status" value="1"/>
</dbReference>
<evidence type="ECO:0000256" key="1">
    <source>
        <dbReference type="SAM" id="MobiDB-lite"/>
    </source>
</evidence>
<protein>
    <submittedName>
        <fullName evidence="3">VWA domain-containing protein</fullName>
    </submittedName>
</protein>
<evidence type="ECO:0000313" key="4">
    <source>
        <dbReference type="Proteomes" id="UP000664303"/>
    </source>
</evidence>
<dbReference type="SUPFAM" id="SSF53300">
    <property type="entry name" value="vWA-like"/>
    <property type="match status" value="1"/>
</dbReference>
<feature type="region of interest" description="Disordered" evidence="1">
    <location>
        <begin position="240"/>
        <end position="279"/>
    </location>
</feature>
<proteinExistence type="predicted"/>
<dbReference type="PANTHER" id="PTHR41248">
    <property type="entry name" value="NORD PROTEIN"/>
    <property type="match status" value="1"/>
</dbReference>
<dbReference type="CDD" id="cd01454">
    <property type="entry name" value="vWA_norD_type"/>
    <property type="match status" value="1"/>
</dbReference>
<feature type="domain" description="VWFA" evidence="2">
    <location>
        <begin position="453"/>
        <end position="639"/>
    </location>
</feature>
<dbReference type="InterPro" id="IPR036465">
    <property type="entry name" value="vWFA_dom_sf"/>
</dbReference>
<keyword evidence="4" id="KW-1185">Reference proteome</keyword>
<dbReference type="PROSITE" id="PS50234">
    <property type="entry name" value="VWFA"/>
    <property type="match status" value="1"/>
</dbReference>
<gene>
    <name evidence="3" type="ORF">JYP50_07995</name>
</gene>
<dbReference type="InterPro" id="IPR002035">
    <property type="entry name" value="VWF_A"/>
</dbReference>
<dbReference type="RefSeq" id="WP_206559972.1">
    <property type="nucleotide sequence ID" value="NZ_JAFKCZ010000005.1"/>
</dbReference>
<name>A0A939DE66_9GAMM</name>